<evidence type="ECO:0000256" key="3">
    <source>
        <dbReference type="ARBA" id="ARBA00022729"/>
    </source>
</evidence>
<sequence length="388" mass="40159">MKRKIKSALVLLTAITLGIFSSCTSTDDGISGNDSTKGSLKILLTDAPFPSDLVAEVNVVIDEVSIKKVNDDSSEDDDSGWSVLSSEESSFNLLDLQNGAVAVLADFEEFPIGTYSEIRLHIVSAEVVLTEDAGGETYDLKIPSGTSSGLKVKIDGNLEVRGGNAAALIVDFDVAQSFLVQGNPTKNGKEITGFKFKPVIRATAEDISGTVEGYVSVQQLTDGVVSEVPGVGIQVTVTDGTNTYIAISSDNGYYAIIGVLPGEYTVSATADGYKDFSATTNVETNMVATANVLLELPLGTITGTVTDVSTAALIQAAAVEILNGESTVIATATTNENGVYAAGNIPVGTYSVKFTATGYDVLTVADAVVSDATTTTVDAALTATVVSE</sequence>
<keyword evidence="2" id="KW-0964">Secreted</keyword>
<dbReference type="InterPro" id="IPR025491">
    <property type="entry name" value="DUF4382"/>
</dbReference>
<evidence type="ECO:0000256" key="2">
    <source>
        <dbReference type="ARBA" id="ARBA00022525"/>
    </source>
</evidence>
<feature type="chain" id="PRO_5019362375" evidence="4">
    <location>
        <begin position="27"/>
        <end position="388"/>
    </location>
</feature>
<keyword evidence="6" id="KW-0121">Carboxypeptidase</keyword>
<dbReference type="Pfam" id="PF14321">
    <property type="entry name" value="DUF4382"/>
    <property type="match status" value="1"/>
</dbReference>
<dbReference type="EMBL" id="RAPN01000001">
    <property type="protein sequence ID" value="RKD91073.1"/>
    <property type="molecule type" value="Genomic_DNA"/>
</dbReference>
<keyword evidence="6" id="KW-0378">Hydrolase</keyword>
<evidence type="ECO:0000256" key="1">
    <source>
        <dbReference type="ARBA" id="ARBA00007257"/>
    </source>
</evidence>
<evidence type="ECO:0000256" key="4">
    <source>
        <dbReference type="SAM" id="SignalP"/>
    </source>
</evidence>
<dbReference type="AlphaFoldDB" id="A0A419W6H6"/>
<gene>
    <name evidence="6" type="ORF">BC643_1422</name>
</gene>
<dbReference type="RefSeq" id="WP_120272410.1">
    <property type="nucleotide sequence ID" value="NZ_RAPN01000001.1"/>
</dbReference>
<dbReference type="SUPFAM" id="SSF49452">
    <property type="entry name" value="Starch-binding domain-like"/>
    <property type="match status" value="2"/>
</dbReference>
<feature type="domain" description="DUF4382" evidence="5">
    <location>
        <begin position="37"/>
        <end position="183"/>
    </location>
</feature>
<name>A0A419W6H6_9BACT</name>
<dbReference type="PROSITE" id="PS51257">
    <property type="entry name" value="PROKAR_LIPOPROTEIN"/>
    <property type="match status" value="1"/>
</dbReference>
<keyword evidence="3 4" id="KW-0732">Signal</keyword>
<protein>
    <submittedName>
        <fullName evidence="6">Carboxypeptidase family protein</fullName>
    </submittedName>
</protein>
<dbReference type="PANTHER" id="PTHR36108">
    <property type="entry name" value="COLOSSIN-B-RELATED"/>
    <property type="match status" value="1"/>
</dbReference>
<dbReference type="PANTHER" id="PTHR36108:SF13">
    <property type="entry name" value="COLOSSIN-B-RELATED"/>
    <property type="match status" value="1"/>
</dbReference>
<accession>A0A419W6H6</accession>
<evidence type="ECO:0000313" key="6">
    <source>
        <dbReference type="EMBL" id="RKD91073.1"/>
    </source>
</evidence>
<evidence type="ECO:0000259" key="5">
    <source>
        <dbReference type="Pfam" id="PF14321"/>
    </source>
</evidence>
<dbReference type="GO" id="GO:0004180">
    <property type="term" value="F:carboxypeptidase activity"/>
    <property type="evidence" value="ECO:0007669"/>
    <property type="project" value="UniProtKB-KW"/>
</dbReference>
<feature type="signal peptide" evidence="4">
    <location>
        <begin position="1"/>
        <end position="26"/>
    </location>
</feature>
<comment type="similarity">
    <text evidence="1">Belongs to the serine-aspartate repeat-containing protein (SDr) family.</text>
</comment>
<keyword evidence="7" id="KW-1185">Reference proteome</keyword>
<dbReference type="OrthoDB" id="2111471at2"/>
<proteinExistence type="inferred from homology"/>
<organism evidence="6 7">
    <name type="scientific">Mangrovibacterium diazotrophicum</name>
    <dbReference type="NCBI Taxonomy" id="1261403"/>
    <lineage>
        <taxon>Bacteria</taxon>
        <taxon>Pseudomonadati</taxon>
        <taxon>Bacteroidota</taxon>
        <taxon>Bacteroidia</taxon>
        <taxon>Marinilabiliales</taxon>
        <taxon>Prolixibacteraceae</taxon>
        <taxon>Mangrovibacterium</taxon>
    </lineage>
</organism>
<comment type="caution">
    <text evidence="6">The sequence shown here is derived from an EMBL/GenBank/DDBJ whole genome shotgun (WGS) entry which is preliminary data.</text>
</comment>
<reference evidence="6 7" key="1">
    <citation type="submission" date="2018-09" db="EMBL/GenBank/DDBJ databases">
        <title>Genomic Encyclopedia of Archaeal and Bacterial Type Strains, Phase II (KMG-II): from individual species to whole genera.</title>
        <authorList>
            <person name="Goeker M."/>
        </authorList>
    </citation>
    <scope>NUCLEOTIDE SEQUENCE [LARGE SCALE GENOMIC DNA]</scope>
    <source>
        <strain evidence="6 7">DSM 27148</strain>
    </source>
</reference>
<dbReference type="Proteomes" id="UP000283387">
    <property type="component" value="Unassembled WGS sequence"/>
</dbReference>
<dbReference type="GO" id="GO:0030246">
    <property type="term" value="F:carbohydrate binding"/>
    <property type="evidence" value="ECO:0007669"/>
    <property type="project" value="InterPro"/>
</dbReference>
<dbReference type="Pfam" id="PF13620">
    <property type="entry name" value="CarboxypepD_reg"/>
    <property type="match status" value="2"/>
</dbReference>
<evidence type="ECO:0000313" key="7">
    <source>
        <dbReference type="Proteomes" id="UP000283387"/>
    </source>
</evidence>
<dbReference type="Gene3D" id="2.60.40.1120">
    <property type="entry name" value="Carboxypeptidase-like, regulatory domain"/>
    <property type="match status" value="2"/>
</dbReference>
<keyword evidence="6" id="KW-0645">Protease</keyword>
<dbReference type="InterPro" id="IPR013784">
    <property type="entry name" value="Carb-bd-like_fold"/>
</dbReference>